<reference evidence="1 2" key="1">
    <citation type="submission" date="2020-08" db="EMBL/GenBank/DDBJ databases">
        <title>Sequencing the genomes of 1000 actinobacteria strains.</title>
        <authorList>
            <person name="Klenk H.-P."/>
        </authorList>
    </citation>
    <scope>NUCLEOTIDE SEQUENCE [LARGE SCALE GENOMIC DNA]</scope>
    <source>
        <strain evidence="1 2">DSM 23040</strain>
    </source>
</reference>
<accession>A0A839QYN9</accession>
<organism evidence="1 2">
    <name type="scientific">Helcobacillus massiliensis</name>
    <dbReference type="NCBI Taxonomy" id="521392"/>
    <lineage>
        <taxon>Bacteria</taxon>
        <taxon>Bacillati</taxon>
        <taxon>Actinomycetota</taxon>
        <taxon>Actinomycetes</taxon>
        <taxon>Micrococcales</taxon>
        <taxon>Dermabacteraceae</taxon>
        <taxon>Helcobacillus</taxon>
    </lineage>
</organism>
<name>A0A839QYN9_9MICO</name>
<evidence type="ECO:0000313" key="2">
    <source>
        <dbReference type="Proteomes" id="UP000568050"/>
    </source>
</evidence>
<keyword evidence="2" id="KW-1185">Reference proteome</keyword>
<dbReference type="Proteomes" id="UP000568050">
    <property type="component" value="Unassembled WGS sequence"/>
</dbReference>
<dbReference type="EMBL" id="JACHWP010000002">
    <property type="protein sequence ID" value="MBB3023071.1"/>
    <property type="molecule type" value="Genomic_DNA"/>
</dbReference>
<protein>
    <submittedName>
        <fullName evidence="1">Uncharacterized protein</fullName>
    </submittedName>
</protein>
<comment type="caution">
    <text evidence="1">The sequence shown here is derived from an EMBL/GenBank/DDBJ whole genome shotgun (WGS) entry which is preliminary data.</text>
</comment>
<sequence length="46" mass="4893">MSHPAAPAHRRALLCACPECKGAAIICIRIGQPVTAESLQEHTARI</sequence>
<gene>
    <name evidence="1" type="ORF">FHX50_001354</name>
</gene>
<dbReference type="AlphaFoldDB" id="A0A839QYN9"/>
<evidence type="ECO:0000313" key="1">
    <source>
        <dbReference type="EMBL" id="MBB3023071.1"/>
    </source>
</evidence>
<proteinExistence type="predicted"/>
<dbReference type="RefSeq" id="WP_183375860.1">
    <property type="nucleotide sequence ID" value="NZ_CBCSFZ010000001.1"/>
</dbReference>